<keyword evidence="6" id="KW-1185">Reference proteome</keyword>
<organism evidence="2 6">
    <name type="scientific">Didymodactylos carnosus</name>
    <dbReference type="NCBI Taxonomy" id="1234261"/>
    <lineage>
        <taxon>Eukaryota</taxon>
        <taxon>Metazoa</taxon>
        <taxon>Spiralia</taxon>
        <taxon>Gnathifera</taxon>
        <taxon>Rotifera</taxon>
        <taxon>Eurotatoria</taxon>
        <taxon>Bdelloidea</taxon>
        <taxon>Philodinida</taxon>
        <taxon>Philodinidae</taxon>
        <taxon>Didymodactylos</taxon>
    </lineage>
</organism>
<evidence type="ECO:0000256" key="1">
    <source>
        <dbReference type="SAM" id="MobiDB-lite"/>
    </source>
</evidence>
<dbReference type="EMBL" id="CAJOBA010063713">
    <property type="protein sequence ID" value="CAF4347125.1"/>
    <property type="molecule type" value="Genomic_DNA"/>
</dbReference>
<accession>A0A813YSZ1</accession>
<feature type="region of interest" description="Disordered" evidence="1">
    <location>
        <begin position="46"/>
        <end position="101"/>
    </location>
</feature>
<evidence type="ECO:0000313" key="3">
    <source>
        <dbReference type="EMBL" id="CAF1556121.1"/>
    </source>
</evidence>
<dbReference type="Proteomes" id="UP000663829">
    <property type="component" value="Unassembled WGS sequence"/>
</dbReference>
<gene>
    <name evidence="2" type="ORF">GPM918_LOCUS8019</name>
    <name evidence="3" type="ORF">OVA965_LOCUS39558</name>
    <name evidence="4" type="ORF">SRO942_LOCUS8019</name>
    <name evidence="5" type="ORF">TMI583_LOCUS40883</name>
</gene>
<name>A0A813YSZ1_9BILA</name>
<dbReference type="EMBL" id="CAJOBC010001357">
    <property type="protein sequence ID" value="CAF3673696.1"/>
    <property type="molecule type" value="Genomic_DNA"/>
</dbReference>
<dbReference type="EMBL" id="CAJNOK010041163">
    <property type="protein sequence ID" value="CAF1556121.1"/>
    <property type="molecule type" value="Genomic_DNA"/>
</dbReference>
<evidence type="ECO:0000313" key="2">
    <source>
        <dbReference type="EMBL" id="CAF0888994.1"/>
    </source>
</evidence>
<feature type="compositionally biased region" description="Polar residues" evidence="1">
    <location>
        <begin position="51"/>
        <end position="64"/>
    </location>
</feature>
<reference evidence="2" key="1">
    <citation type="submission" date="2021-02" db="EMBL/GenBank/DDBJ databases">
        <authorList>
            <person name="Nowell W R."/>
        </authorList>
    </citation>
    <scope>NUCLEOTIDE SEQUENCE</scope>
</reference>
<dbReference type="Proteomes" id="UP000681722">
    <property type="component" value="Unassembled WGS sequence"/>
</dbReference>
<evidence type="ECO:0000313" key="6">
    <source>
        <dbReference type="Proteomes" id="UP000663829"/>
    </source>
</evidence>
<dbReference type="Proteomes" id="UP000682733">
    <property type="component" value="Unassembled WGS sequence"/>
</dbReference>
<dbReference type="OrthoDB" id="10003834at2759"/>
<sequence length="101" mass="11760">MNNFTFSEEQLAFDSPALAPDDVRLYLNRIGLLCLDEHREQMKKLLKRQRQPSVNVTNVQNKSYDNGLKDHKQEPLPSRKRTSFSPVVTRKRGRDGFIESN</sequence>
<proteinExistence type="predicted"/>
<comment type="caution">
    <text evidence="2">The sequence shown here is derived from an EMBL/GenBank/DDBJ whole genome shotgun (WGS) entry which is preliminary data.</text>
</comment>
<evidence type="ECO:0000313" key="4">
    <source>
        <dbReference type="EMBL" id="CAF3673696.1"/>
    </source>
</evidence>
<protein>
    <submittedName>
        <fullName evidence="2">Uncharacterized protein</fullName>
    </submittedName>
</protein>
<dbReference type="Proteomes" id="UP000677228">
    <property type="component" value="Unassembled WGS sequence"/>
</dbReference>
<evidence type="ECO:0000313" key="5">
    <source>
        <dbReference type="EMBL" id="CAF4347125.1"/>
    </source>
</evidence>
<dbReference type="EMBL" id="CAJNOQ010001357">
    <property type="protein sequence ID" value="CAF0888994.1"/>
    <property type="molecule type" value="Genomic_DNA"/>
</dbReference>
<dbReference type="AlphaFoldDB" id="A0A813YSZ1"/>